<dbReference type="GO" id="GO:0004519">
    <property type="term" value="F:endonuclease activity"/>
    <property type="evidence" value="ECO:0007669"/>
    <property type="project" value="UniProtKB-KW"/>
</dbReference>
<dbReference type="EMBL" id="JAAFZH010000012">
    <property type="protein sequence ID" value="NDU97681.1"/>
    <property type="molecule type" value="Genomic_DNA"/>
</dbReference>
<dbReference type="RefSeq" id="WP_163953366.1">
    <property type="nucleotide sequence ID" value="NZ_JAAFZH010000012.1"/>
</dbReference>
<dbReference type="GO" id="GO:0004527">
    <property type="term" value="F:exonuclease activity"/>
    <property type="evidence" value="ECO:0007669"/>
    <property type="project" value="UniProtKB-KW"/>
</dbReference>
<reference evidence="2 3" key="1">
    <citation type="submission" date="2020-02" db="EMBL/GenBank/DDBJ databases">
        <title>Draft genome sequence of two Spirosoma agri KCTC 52727 and Spirosoma terrae KCTC 52035.</title>
        <authorList>
            <person name="Rojas J."/>
            <person name="Ambika Manirajan B."/>
            <person name="Suarez C."/>
            <person name="Ratering S."/>
            <person name="Schnell S."/>
        </authorList>
    </citation>
    <scope>NUCLEOTIDE SEQUENCE [LARGE SCALE GENOMIC DNA]</scope>
    <source>
        <strain evidence="2 3">KCTC 52035</strain>
    </source>
</reference>
<dbReference type="InterPro" id="IPR005135">
    <property type="entry name" value="Endo/exonuclease/phosphatase"/>
</dbReference>
<evidence type="ECO:0000259" key="1">
    <source>
        <dbReference type="Pfam" id="PF03372"/>
    </source>
</evidence>
<gene>
    <name evidence="2" type="ORF">GK108_22545</name>
</gene>
<dbReference type="AlphaFoldDB" id="A0A6L9LEU2"/>
<evidence type="ECO:0000313" key="2">
    <source>
        <dbReference type="EMBL" id="NDU97681.1"/>
    </source>
</evidence>
<name>A0A6L9LEU2_9BACT</name>
<evidence type="ECO:0000313" key="3">
    <source>
        <dbReference type="Proteomes" id="UP000474175"/>
    </source>
</evidence>
<keyword evidence="2" id="KW-0269">Exonuclease</keyword>
<protein>
    <submittedName>
        <fullName evidence="2">Endonuclease/exonuclease/phosphatase family protein</fullName>
    </submittedName>
</protein>
<proteinExistence type="predicted"/>
<accession>A0A6L9LEU2</accession>
<keyword evidence="2" id="KW-0378">Hydrolase</keyword>
<dbReference type="Pfam" id="PF03372">
    <property type="entry name" value="Exo_endo_phos"/>
    <property type="match status" value="1"/>
</dbReference>
<keyword evidence="3" id="KW-1185">Reference proteome</keyword>
<dbReference type="InterPro" id="IPR036691">
    <property type="entry name" value="Endo/exonu/phosph_ase_sf"/>
</dbReference>
<dbReference type="Proteomes" id="UP000474175">
    <property type="component" value="Unassembled WGS sequence"/>
</dbReference>
<organism evidence="2 3">
    <name type="scientific">Spirosoma terrae</name>
    <dbReference type="NCBI Taxonomy" id="1968276"/>
    <lineage>
        <taxon>Bacteria</taxon>
        <taxon>Pseudomonadati</taxon>
        <taxon>Bacteroidota</taxon>
        <taxon>Cytophagia</taxon>
        <taxon>Cytophagales</taxon>
        <taxon>Cytophagaceae</taxon>
        <taxon>Spirosoma</taxon>
    </lineage>
</organism>
<dbReference type="Gene3D" id="3.60.10.10">
    <property type="entry name" value="Endonuclease/exonuclease/phosphatase"/>
    <property type="match status" value="1"/>
</dbReference>
<comment type="caution">
    <text evidence="2">The sequence shown here is derived from an EMBL/GenBank/DDBJ whole genome shotgun (WGS) entry which is preliminary data.</text>
</comment>
<dbReference type="SUPFAM" id="SSF56219">
    <property type="entry name" value="DNase I-like"/>
    <property type="match status" value="1"/>
</dbReference>
<sequence>MSTLNVLFWNVQRKNLTHQITNLVKHKHVDILVLAENPASPVQLIQALNTDGPYYFLNHPLSQCRKITIITKFHYDFIVPTEEDHRLTTRRVRLPTGEDFLLTALHLVDKRSFSPESQNEAATLVAEQLRRVETRLNIDRHVVVGDFNMNPFETGMIKANGFHGTMSSEVAGGKLRTVQKQDYPYFYNPTWSLFGDLNKDVSGTYYYKHAEHVCYEWNVFDQVLLRPVMIDNFVKGSLEIIQTDGVTSLVTARSLPNIATYSDHLPLFFTLTF</sequence>
<keyword evidence="2" id="KW-0540">Nuclease</keyword>
<feature type="domain" description="Endonuclease/exonuclease/phosphatase" evidence="1">
    <location>
        <begin position="8"/>
        <end position="166"/>
    </location>
</feature>
<keyword evidence="2" id="KW-0255">Endonuclease</keyword>